<comment type="caution">
    <text evidence="1">The sequence shown here is derived from an EMBL/GenBank/DDBJ whole genome shotgun (WGS) entry which is preliminary data.</text>
</comment>
<name>A0A840QUI2_9BACI</name>
<reference evidence="1 2" key="1">
    <citation type="submission" date="2020-08" db="EMBL/GenBank/DDBJ databases">
        <title>Genomic Encyclopedia of Type Strains, Phase IV (KMG-IV): sequencing the most valuable type-strain genomes for metagenomic binning, comparative biology and taxonomic classification.</title>
        <authorList>
            <person name="Goeker M."/>
        </authorList>
    </citation>
    <scope>NUCLEOTIDE SEQUENCE [LARGE SCALE GENOMIC DNA]</scope>
    <source>
        <strain evidence="1 2">DSM 24696</strain>
    </source>
</reference>
<dbReference type="AlphaFoldDB" id="A0A840QUI2"/>
<keyword evidence="2" id="KW-1185">Reference proteome</keyword>
<evidence type="ECO:0000313" key="1">
    <source>
        <dbReference type="EMBL" id="MBB5175045.1"/>
    </source>
</evidence>
<accession>A0A840QUI2</accession>
<gene>
    <name evidence="1" type="ORF">HNQ41_003271</name>
</gene>
<proteinExistence type="predicted"/>
<sequence>MKNISTVTDLLEYFISEEEIQKIAQKYGYHDTAYKFTLVDFINFWLVSASEKWVGFRDAESKLGQKETSTKLWLHQNSDLTSIPHLLLQLTEVMPVPGCSSHYIVRINLLLFQFRTA</sequence>
<dbReference type="Proteomes" id="UP000551878">
    <property type="component" value="Unassembled WGS sequence"/>
</dbReference>
<dbReference type="RefSeq" id="WP_184665448.1">
    <property type="nucleotide sequence ID" value="NZ_JACHHB010000021.1"/>
</dbReference>
<organism evidence="1 2">
    <name type="scientific">Texcoconibacillus texcoconensis</name>
    <dbReference type="NCBI Taxonomy" id="1095777"/>
    <lineage>
        <taxon>Bacteria</taxon>
        <taxon>Bacillati</taxon>
        <taxon>Bacillota</taxon>
        <taxon>Bacilli</taxon>
        <taxon>Bacillales</taxon>
        <taxon>Bacillaceae</taxon>
        <taxon>Texcoconibacillus</taxon>
    </lineage>
</organism>
<evidence type="ECO:0000313" key="2">
    <source>
        <dbReference type="Proteomes" id="UP000551878"/>
    </source>
</evidence>
<protein>
    <submittedName>
        <fullName evidence="1">Uncharacterized protein</fullName>
    </submittedName>
</protein>
<dbReference type="EMBL" id="JACHHB010000021">
    <property type="protein sequence ID" value="MBB5175045.1"/>
    <property type="molecule type" value="Genomic_DNA"/>
</dbReference>